<dbReference type="PANTHER" id="PTHR33112">
    <property type="entry name" value="DOMAIN PROTEIN, PUTATIVE-RELATED"/>
    <property type="match status" value="1"/>
</dbReference>
<name>A0A8H4W1T9_9HELO</name>
<evidence type="ECO:0000313" key="4">
    <source>
        <dbReference type="Proteomes" id="UP000566819"/>
    </source>
</evidence>
<keyword evidence="4" id="KW-1185">Reference proteome</keyword>
<dbReference type="Pfam" id="PF06985">
    <property type="entry name" value="HET"/>
    <property type="match status" value="1"/>
</dbReference>
<dbReference type="EMBL" id="JAAMPI010000538">
    <property type="protein sequence ID" value="KAF4630552.1"/>
    <property type="molecule type" value="Genomic_DNA"/>
</dbReference>
<dbReference type="Proteomes" id="UP000566819">
    <property type="component" value="Unassembled WGS sequence"/>
</dbReference>
<dbReference type="PANTHER" id="PTHR33112:SF16">
    <property type="entry name" value="HETEROKARYON INCOMPATIBILITY DOMAIN-CONTAINING PROTEIN"/>
    <property type="match status" value="1"/>
</dbReference>
<dbReference type="OrthoDB" id="5362512at2759"/>
<evidence type="ECO:0000259" key="2">
    <source>
        <dbReference type="Pfam" id="PF06985"/>
    </source>
</evidence>
<comment type="caution">
    <text evidence="3">The sequence shown here is derived from an EMBL/GenBank/DDBJ whole genome shotgun (WGS) entry which is preliminary data.</text>
</comment>
<dbReference type="AlphaFoldDB" id="A0A8H4W1T9"/>
<reference evidence="3 4" key="1">
    <citation type="submission" date="2020-03" db="EMBL/GenBank/DDBJ databases">
        <title>Draft Genome Sequence of Cudoniella acicularis.</title>
        <authorList>
            <person name="Buettner E."/>
            <person name="Kellner H."/>
        </authorList>
    </citation>
    <scope>NUCLEOTIDE SEQUENCE [LARGE SCALE GENOMIC DNA]</scope>
    <source>
        <strain evidence="3 4">DSM 108380</strain>
    </source>
</reference>
<sequence length="1050" mass="118094">MPACMDSLKDYLKVKTGVSPKSPIPENSEGFNSSSLEVRHELPSSGDFSFTLPPDVAKAIKDLLDDKNTCPAFGSIDSPKLSEKLSVKAPQERVPPNILECEATDFRELLDETLIGGRLASLFNGVQAGAIAVAQQPPQLRDENDRNSFSAGLQYASCVLPQNRPNVTSDIIQDMSTILLFVTRYYILYNTSLTTITQHARKVFVAELTEFLKPIFGGKTILPGSSLLGIIPHGGDISPKCLTGDSIIRTGDPPAYKVALNRERDTTMFTIGSFGPSSHFSIGHQNIVARVREKWPGPKQLRPDQCQDWDGLLDENLCGGSLDASIDGCMTASVLAKGARPTMAVLPGKSVLIITLLTYIEYISSKRWWEMVDDFLELSHDTTNVRLGYPAGGNFRWSTGWTGQANSQNYFHEYWCDEVLGAAPNTPAAWKILREMGVMVLAGNSIPSLEARAAAMGTYCNKVVHNGCRIAELLNRCTHFNLLFIIQCAEVIIDDPLSNLILGRPLYDRSDSDSCFEMTSQWLEICKSEHKFCSWNDNHVLPARIINVGSDSKDPFLVTTNGETGSWATLSHCWGGEVSITTTNETLELRQRGIPMEDLPRSFQDAVIFTRKLGLKYIWIDSLCIIQDSRDDWNRESVKMYDIYSYAAINISAAAAKNARETIFKSRSESKLQPLITIPCFSNKKKLQGSVSIRHCTCGTGVYREPLHRRAWVLQESILSPRRIDFASDQVYWTCRTNARSEAFPLEETYDIEILIVSPRDLFRMPLGEYEPHPQIHSIGPYNTPMSWWSKSQHLYFHREVTINDDLLPAIAGIAAKIAERTGYTYKAGLWAEDFHRGLLWQASHPSEKIEATTVPSWSWASRKHPWHPRFLFLEVYRPGFRANILEVDVETCNGSPFSQVISASLKMESFCRPLGFWKGENRPVYNVSHHQRLFNKYLLDEDLRGEEKPIPSGRVLCTLDAECEDNEEQHEEFVRRSVVCLQIARFGHSSHRFEHHPREFVEEHVNTVFALLLEPTGKGESEYVRIGIAEIPQEEGMADGWDTMTVTVV</sequence>
<proteinExistence type="predicted"/>
<accession>A0A8H4W1T9</accession>
<organism evidence="3 4">
    <name type="scientific">Cudoniella acicularis</name>
    <dbReference type="NCBI Taxonomy" id="354080"/>
    <lineage>
        <taxon>Eukaryota</taxon>
        <taxon>Fungi</taxon>
        <taxon>Dikarya</taxon>
        <taxon>Ascomycota</taxon>
        <taxon>Pezizomycotina</taxon>
        <taxon>Leotiomycetes</taxon>
        <taxon>Helotiales</taxon>
        <taxon>Tricladiaceae</taxon>
        <taxon>Cudoniella</taxon>
    </lineage>
</organism>
<protein>
    <recommendedName>
        <fullName evidence="2">Heterokaryon incompatibility domain-containing protein</fullName>
    </recommendedName>
</protein>
<evidence type="ECO:0000256" key="1">
    <source>
        <dbReference type="SAM" id="MobiDB-lite"/>
    </source>
</evidence>
<gene>
    <name evidence="3" type="ORF">G7Y89_g7584</name>
</gene>
<feature type="domain" description="Heterokaryon incompatibility" evidence="2">
    <location>
        <begin position="567"/>
        <end position="716"/>
    </location>
</feature>
<feature type="region of interest" description="Disordered" evidence="1">
    <location>
        <begin position="16"/>
        <end position="38"/>
    </location>
</feature>
<evidence type="ECO:0000313" key="3">
    <source>
        <dbReference type="EMBL" id="KAF4630552.1"/>
    </source>
</evidence>
<dbReference type="InterPro" id="IPR010730">
    <property type="entry name" value="HET"/>
</dbReference>